<accession>A0A4P7W1V7</accession>
<reference evidence="14" key="1">
    <citation type="submission" date="2019-02" db="EMBL/GenBank/DDBJ databases">
        <title>Isolation and identification of novel species under the genus Muribaculum.</title>
        <authorList>
            <person name="Miyake S."/>
            <person name="Ding Y."/>
            <person name="Low A."/>
            <person name="Soh M."/>
            <person name="Seedorf H."/>
        </authorList>
    </citation>
    <scope>NUCLEOTIDE SEQUENCE [LARGE SCALE GENOMIC DNA]</scope>
    <source>
        <strain evidence="14">H5</strain>
    </source>
</reference>
<feature type="transmembrane region" description="Helical" evidence="12">
    <location>
        <begin position="267"/>
        <end position="286"/>
    </location>
</feature>
<keyword evidence="4" id="KW-1003">Cell membrane</keyword>
<dbReference type="GO" id="GO:0016682">
    <property type="term" value="F:oxidoreductase activity, acting on diphenols and related substances as donors, oxygen as acceptor"/>
    <property type="evidence" value="ECO:0007669"/>
    <property type="project" value="TreeGrafter"/>
</dbReference>
<feature type="transmembrane region" description="Helical" evidence="12">
    <location>
        <begin position="83"/>
        <end position="100"/>
    </location>
</feature>
<evidence type="ECO:0000256" key="9">
    <source>
        <dbReference type="ARBA" id="ARBA00022989"/>
    </source>
</evidence>
<dbReference type="GO" id="GO:0070069">
    <property type="term" value="C:cytochrome complex"/>
    <property type="evidence" value="ECO:0007669"/>
    <property type="project" value="TreeGrafter"/>
</dbReference>
<protein>
    <submittedName>
        <fullName evidence="13">Cytochrome d ubiquinol oxidase subunit II</fullName>
    </submittedName>
</protein>
<evidence type="ECO:0000256" key="4">
    <source>
        <dbReference type="ARBA" id="ARBA00022475"/>
    </source>
</evidence>
<dbReference type="Pfam" id="PF02322">
    <property type="entry name" value="Cyt_bd_oxida_II"/>
    <property type="match status" value="1"/>
</dbReference>
<keyword evidence="6 12" id="KW-0812">Transmembrane</keyword>
<evidence type="ECO:0000256" key="5">
    <source>
        <dbReference type="ARBA" id="ARBA00022617"/>
    </source>
</evidence>
<name>A0A4P7W1V7_9BACT</name>
<evidence type="ECO:0000256" key="3">
    <source>
        <dbReference type="ARBA" id="ARBA00022448"/>
    </source>
</evidence>
<keyword evidence="5" id="KW-0349">Heme</keyword>
<evidence type="ECO:0000256" key="2">
    <source>
        <dbReference type="ARBA" id="ARBA00007543"/>
    </source>
</evidence>
<feature type="transmembrane region" description="Helical" evidence="12">
    <location>
        <begin position="55"/>
        <end position="77"/>
    </location>
</feature>
<keyword evidence="7" id="KW-0479">Metal-binding</keyword>
<dbReference type="RefSeq" id="WP_136414100.1">
    <property type="nucleotide sequence ID" value="NZ_CP039396.1"/>
</dbReference>
<dbReference type="KEGG" id="ddb:E7747_03315"/>
<organism evidence="13 14">
    <name type="scientific">Duncaniella dubosii</name>
    <dbReference type="NCBI Taxonomy" id="2518971"/>
    <lineage>
        <taxon>Bacteria</taxon>
        <taxon>Pseudomonadati</taxon>
        <taxon>Bacteroidota</taxon>
        <taxon>Bacteroidia</taxon>
        <taxon>Bacteroidales</taxon>
        <taxon>Muribaculaceae</taxon>
        <taxon>Duncaniella</taxon>
    </lineage>
</organism>
<comment type="subcellular location">
    <subcellularLocation>
        <location evidence="1">Cell membrane</location>
        <topology evidence="1">Multi-pass membrane protein</topology>
    </subcellularLocation>
</comment>
<keyword evidence="11 12" id="KW-0472">Membrane</keyword>
<dbReference type="GO" id="GO:0005886">
    <property type="term" value="C:plasma membrane"/>
    <property type="evidence" value="ECO:0007669"/>
    <property type="project" value="UniProtKB-SubCell"/>
</dbReference>
<comment type="similarity">
    <text evidence="2">Belongs to the cytochrome ubiquinol oxidase subunit 2 family.</text>
</comment>
<evidence type="ECO:0000256" key="8">
    <source>
        <dbReference type="ARBA" id="ARBA00022982"/>
    </source>
</evidence>
<dbReference type="GO" id="GO:0019646">
    <property type="term" value="P:aerobic electron transport chain"/>
    <property type="evidence" value="ECO:0007669"/>
    <property type="project" value="TreeGrafter"/>
</dbReference>
<feature type="transmembrane region" description="Helical" evidence="12">
    <location>
        <begin position="172"/>
        <end position="194"/>
    </location>
</feature>
<evidence type="ECO:0000256" key="12">
    <source>
        <dbReference type="SAM" id="Phobius"/>
    </source>
</evidence>
<evidence type="ECO:0000256" key="6">
    <source>
        <dbReference type="ARBA" id="ARBA00022692"/>
    </source>
</evidence>
<proteinExistence type="inferred from homology"/>
<keyword evidence="14" id="KW-1185">Reference proteome</keyword>
<dbReference type="GO" id="GO:0046872">
    <property type="term" value="F:metal ion binding"/>
    <property type="evidence" value="ECO:0007669"/>
    <property type="project" value="UniProtKB-KW"/>
</dbReference>
<evidence type="ECO:0000256" key="11">
    <source>
        <dbReference type="ARBA" id="ARBA00023136"/>
    </source>
</evidence>
<dbReference type="PANTHER" id="PTHR43141">
    <property type="entry name" value="CYTOCHROME BD2 SUBUNIT II"/>
    <property type="match status" value="1"/>
</dbReference>
<feature type="transmembrane region" description="Helical" evidence="12">
    <location>
        <begin position="6"/>
        <end position="27"/>
    </location>
</feature>
<feature type="transmembrane region" description="Helical" evidence="12">
    <location>
        <begin position="214"/>
        <end position="235"/>
    </location>
</feature>
<evidence type="ECO:0000256" key="1">
    <source>
        <dbReference type="ARBA" id="ARBA00004651"/>
    </source>
</evidence>
<feature type="transmembrane region" description="Helical" evidence="12">
    <location>
        <begin position="344"/>
        <end position="368"/>
    </location>
</feature>
<dbReference type="GO" id="GO:0009055">
    <property type="term" value="F:electron transfer activity"/>
    <property type="evidence" value="ECO:0007669"/>
    <property type="project" value="TreeGrafter"/>
</dbReference>
<dbReference type="AlphaFoldDB" id="A0A4P7W1V7"/>
<gene>
    <name evidence="13" type="ORF">E7747_03315</name>
</gene>
<feature type="transmembrane region" description="Helical" evidence="12">
    <location>
        <begin position="121"/>
        <end position="143"/>
    </location>
</feature>
<keyword evidence="8" id="KW-0249">Electron transport</keyword>
<feature type="transmembrane region" description="Helical" evidence="12">
    <location>
        <begin position="298"/>
        <end position="317"/>
    </location>
</feature>
<evidence type="ECO:0000256" key="10">
    <source>
        <dbReference type="ARBA" id="ARBA00023004"/>
    </source>
</evidence>
<keyword evidence="10" id="KW-0408">Iron</keyword>
<sequence>MGLESLQIYWWLLISILGALLVFLLFVQGGQTFLLSVSDNSEASRRMIGSFGHKWELSFTTLVVFGGAFFASFPLFYSTSFGGAYWLWMLILISFVLQAVSYEFRAKKGNLYGTRTYDTFLFINGCVGCVLLGVAVSMFFFGAEFTVSKGNLLDTIAPVISTWAPSHGFEAIFYWKNLILGFAVLFLARTQAALYLMNNNKQDDAFFRANRRRVLVNAVVFLIFFLLFVGLLLTADSLETTFDGSIDGRQSEFTVREFKYFFNFIDMPWALASFLVGVVMVLYAIIRSAFASHWTSGIWWSGIGTVLVVLALFWVAGYNNTPYYPSLADPSSSLTIFNSSSSHFTLTCMSWVSVIIPFVLAYIAYAWYAMDRKHH</sequence>
<dbReference type="PANTHER" id="PTHR43141:SF5">
    <property type="entry name" value="CYTOCHROME BD-I UBIQUINOL OXIDASE SUBUNIT 2"/>
    <property type="match status" value="1"/>
</dbReference>
<evidence type="ECO:0000256" key="7">
    <source>
        <dbReference type="ARBA" id="ARBA00022723"/>
    </source>
</evidence>
<evidence type="ECO:0000313" key="13">
    <source>
        <dbReference type="EMBL" id="QCD41425.1"/>
    </source>
</evidence>
<keyword evidence="3" id="KW-0813">Transport</keyword>
<dbReference type="Proteomes" id="UP000297149">
    <property type="component" value="Chromosome"/>
</dbReference>
<dbReference type="EMBL" id="CP039396">
    <property type="protein sequence ID" value="QCD41425.1"/>
    <property type="molecule type" value="Genomic_DNA"/>
</dbReference>
<keyword evidence="9 12" id="KW-1133">Transmembrane helix</keyword>
<evidence type="ECO:0000313" key="14">
    <source>
        <dbReference type="Proteomes" id="UP000297149"/>
    </source>
</evidence>
<dbReference type="InterPro" id="IPR003317">
    <property type="entry name" value="Cyt-d_oxidase_su2"/>
</dbReference>